<dbReference type="GO" id="GO:0004518">
    <property type="term" value="F:nuclease activity"/>
    <property type="evidence" value="ECO:0007669"/>
    <property type="project" value="UniProtKB-KW"/>
</dbReference>
<dbReference type="InterPro" id="IPR027806">
    <property type="entry name" value="HARBI1_dom"/>
</dbReference>
<evidence type="ECO:0000313" key="9">
    <source>
        <dbReference type="EMBL" id="KAF0709525.1"/>
    </source>
</evidence>
<keyword evidence="4" id="KW-0540">Nuclease</keyword>
<comment type="similarity">
    <text evidence="3">Belongs to the HARBI1 family.</text>
</comment>
<evidence type="ECO:0000256" key="1">
    <source>
        <dbReference type="ARBA" id="ARBA00001968"/>
    </source>
</evidence>
<dbReference type="InterPro" id="IPR045249">
    <property type="entry name" value="HARBI1-like"/>
</dbReference>
<keyword evidence="6" id="KW-0378">Hydrolase</keyword>
<evidence type="ECO:0000256" key="4">
    <source>
        <dbReference type="ARBA" id="ARBA00022722"/>
    </source>
</evidence>
<keyword evidence="7" id="KW-0539">Nucleus</keyword>
<reference evidence="9 10" key="1">
    <citation type="submission" date="2019-08" db="EMBL/GenBank/DDBJ databases">
        <title>Whole genome of Aphis craccivora.</title>
        <authorList>
            <person name="Voronova N.V."/>
            <person name="Shulinski R.S."/>
            <person name="Bandarenka Y.V."/>
            <person name="Zhorov D.G."/>
            <person name="Warner D."/>
        </authorList>
    </citation>
    <scope>NUCLEOTIDE SEQUENCE [LARGE SCALE GENOMIC DNA]</scope>
    <source>
        <strain evidence="9">180601</strain>
        <tissue evidence="9">Whole Body</tissue>
    </source>
</reference>
<evidence type="ECO:0000256" key="6">
    <source>
        <dbReference type="ARBA" id="ARBA00022801"/>
    </source>
</evidence>
<comment type="caution">
    <text evidence="9">The sequence shown here is derived from an EMBL/GenBank/DDBJ whole genome shotgun (WGS) entry which is preliminary data.</text>
</comment>
<dbReference type="GO" id="GO:0005634">
    <property type="term" value="C:nucleus"/>
    <property type="evidence" value="ECO:0007669"/>
    <property type="project" value="UniProtKB-SubCell"/>
</dbReference>
<organism evidence="9 10">
    <name type="scientific">Aphis craccivora</name>
    <name type="common">Cowpea aphid</name>
    <dbReference type="NCBI Taxonomy" id="307492"/>
    <lineage>
        <taxon>Eukaryota</taxon>
        <taxon>Metazoa</taxon>
        <taxon>Ecdysozoa</taxon>
        <taxon>Arthropoda</taxon>
        <taxon>Hexapoda</taxon>
        <taxon>Insecta</taxon>
        <taxon>Pterygota</taxon>
        <taxon>Neoptera</taxon>
        <taxon>Paraneoptera</taxon>
        <taxon>Hemiptera</taxon>
        <taxon>Sternorrhyncha</taxon>
        <taxon>Aphidomorpha</taxon>
        <taxon>Aphidoidea</taxon>
        <taxon>Aphididae</taxon>
        <taxon>Aphidini</taxon>
        <taxon>Aphis</taxon>
        <taxon>Aphis</taxon>
    </lineage>
</organism>
<dbReference type="GO" id="GO:0016787">
    <property type="term" value="F:hydrolase activity"/>
    <property type="evidence" value="ECO:0007669"/>
    <property type="project" value="UniProtKB-KW"/>
</dbReference>
<sequence>MSNSDSDEEDLIDYYQYRKLRRIQREHWVHPYIKENANLRLFVAAQELSQTDRKFIAFYRMSKETYQELARMVGPFLEKMNTNIRECVLAGERILITLRYLATGGTFVALSLYFARGESTVRKIIRETTDIIWNILKDIYMPVPTQDRFKPIADRFELLWNLPNCIGALDGKHIRIEKFPHTGSENFNYKHFHSTVLMACCDADGLFTIIEPGFTGRNSDAGIFKACTMNYWMTRGSFNIPPPSSLRHDESNTPFPYYFVGDAAFPLSRDLLRPYSSRSLDNTKRIFNYRLSRGRKSIECVFGMAAEKFAVLNGPIRCRDPTTVNDIIKSACILHNFVRKREGIEYRPHDTAQMNETAEVPTNIRVRAISIHKGSSATTLRNYLANYFLSPRASLPWQWKFAVPEGNTE</sequence>
<name>A0A6G0VU44_APHCR</name>
<proteinExistence type="inferred from homology"/>
<evidence type="ECO:0000313" key="10">
    <source>
        <dbReference type="Proteomes" id="UP000478052"/>
    </source>
</evidence>
<dbReference type="Pfam" id="PF13359">
    <property type="entry name" value="DDE_Tnp_4"/>
    <property type="match status" value="1"/>
</dbReference>
<gene>
    <name evidence="9" type="ORF">FWK35_00034671</name>
</gene>
<dbReference type="PANTHER" id="PTHR22930:SF269">
    <property type="entry name" value="NUCLEASE HARBI1-LIKE PROTEIN"/>
    <property type="match status" value="1"/>
</dbReference>
<evidence type="ECO:0000256" key="5">
    <source>
        <dbReference type="ARBA" id="ARBA00022723"/>
    </source>
</evidence>
<keyword evidence="5" id="KW-0479">Metal-binding</keyword>
<dbReference type="Proteomes" id="UP000478052">
    <property type="component" value="Unassembled WGS sequence"/>
</dbReference>
<comment type="cofactor">
    <cofactor evidence="1">
        <name>a divalent metal cation</name>
        <dbReference type="ChEBI" id="CHEBI:60240"/>
    </cofactor>
</comment>
<accession>A0A6G0VU44</accession>
<dbReference type="EMBL" id="VUJU01011890">
    <property type="protein sequence ID" value="KAF0709525.1"/>
    <property type="molecule type" value="Genomic_DNA"/>
</dbReference>
<dbReference type="GO" id="GO:0046872">
    <property type="term" value="F:metal ion binding"/>
    <property type="evidence" value="ECO:0007669"/>
    <property type="project" value="UniProtKB-KW"/>
</dbReference>
<dbReference type="OrthoDB" id="2570778at2759"/>
<keyword evidence="10" id="KW-1185">Reference proteome</keyword>
<evidence type="ECO:0000256" key="3">
    <source>
        <dbReference type="ARBA" id="ARBA00006958"/>
    </source>
</evidence>
<dbReference type="AlphaFoldDB" id="A0A6G0VU44"/>
<protein>
    <submittedName>
        <fullName evidence="9">Protein ALP1-like</fullName>
    </submittedName>
</protein>
<evidence type="ECO:0000256" key="7">
    <source>
        <dbReference type="ARBA" id="ARBA00023242"/>
    </source>
</evidence>
<comment type="subcellular location">
    <subcellularLocation>
        <location evidence="2">Nucleus</location>
    </subcellularLocation>
</comment>
<dbReference type="PANTHER" id="PTHR22930">
    <property type="match status" value="1"/>
</dbReference>
<feature type="domain" description="DDE Tnp4" evidence="8">
    <location>
        <begin position="169"/>
        <end position="336"/>
    </location>
</feature>
<evidence type="ECO:0000259" key="8">
    <source>
        <dbReference type="Pfam" id="PF13359"/>
    </source>
</evidence>
<evidence type="ECO:0000256" key="2">
    <source>
        <dbReference type="ARBA" id="ARBA00004123"/>
    </source>
</evidence>